<evidence type="ECO:0000313" key="3">
    <source>
        <dbReference type="Proteomes" id="UP000229757"/>
    </source>
</evidence>
<sequence>MNTKLYIKMMDQQSDIKSVSLIALSMIFALAVLVSFLFVPIEHVVRTSGIVVPIEIRSISADKSGWVQLRELTAGNELTLGDMLGIYRAGINEGEHQIKIHHQRARIRQLQLEKKELDLKRKSSSLLNERKSTTVFSIQEENLNVQVEVIQKDLDFNLNRMKPSNILVEKSGIILDIKSDNAGYNWFNQGETILTLYNKNKLVVRAKVPSHKIMSIDSAKKVILDNEMNRLRVIGQVEKIFYAMAEAEGMQMMVDISIDEHANLKPSMEFNVSIVTDKKPLFSLIQDTFL</sequence>
<gene>
    <name evidence="2" type="ORF">REIFOR_01844</name>
</gene>
<proteinExistence type="predicted"/>
<reference evidence="2 3" key="1">
    <citation type="journal article" date="2017" name="Environ. Microbiol.">
        <title>Genomic and physiological analyses of 'Reinekea forsetii' reveal a versatile opportunistic lifestyle during spring algae blooms.</title>
        <authorList>
            <person name="Avci B."/>
            <person name="Hahnke R.L."/>
            <person name="Chafee M."/>
            <person name="Fischer T."/>
            <person name="Gruber-Vodicka H."/>
            <person name="Tegetmeyer H.E."/>
            <person name="Harder J."/>
            <person name="Fuchs B.M."/>
            <person name="Amann R.I."/>
            <person name="Teeling H."/>
        </authorList>
    </citation>
    <scope>NUCLEOTIDE SEQUENCE [LARGE SCALE GENOMIC DNA]</scope>
    <source>
        <strain evidence="2 3">Hel1_31_D35</strain>
    </source>
</reference>
<keyword evidence="1" id="KW-1133">Transmembrane helix</keyword>
<protein>
    <submittedName>
        <fullName evidence="2">Uncharacterized protein</fullName>
    </submittedName>
</protein>
<keyword evidence="1" id="KW-0812">Transmembrane</keyword>
<evidence type="ECO:0000313" key="2">
    <source>
        <dbReference type="EMBL" id="ATX76981.1"/>
    </source>
</evidence>
<organism evidence="2 3">
    <name type="scientific">Reinekea forsetii</name>
    <dbReference type="NCBI Taxonomy" id="1336806"/>
    <lineage>
        <taxon>Bacteria</taxon>
        <taxon>Pseudomonadati</taxon>
        <taxon>Pseudomonadota</taxon>
        <taxon>Gammaproteobacteria</taxon>
        <taxon>Oceanospirillales</taxon>
        <taxon>Saccharospirillaceae</taxon>
        <taxon>Reinekea</taxon>
    </lineage>
</organism>
<dbReference type="RefSeq" id="WP_100257273.1">
    <property type="nucleotide sequence ID" value="NZ_CP011797.1"/>
</dbReference>
<name>A0A2K8KSY4_9GAMM</name>
<keyword evidence="3" id="KW-1185">Reference proteome</keyword>
<dbReference type="AlphaFoldDB" id="A0A2K8KSY4"/>
<dbReference type="Proteomes" id="UP000229757">
    <property type="component" value="Chromosome"/>
</dbReference>
<feature type="transmembrane region" description="Helical" evidence="1">
    <location>
        <begin position="21"/>
        <end position="41"/>
    </location>
</feature>
<dbReference type="EMBL" id="CP011797">
    <property type="protein sequence ID" value="ATX76981.1"/>
    <property type="molecule type" value="Genomic_DNA"/>
</dbReference>
<keyword evidence="1" id="KW-0472">Membrane</keyword>
<accession>A0A2K8KSY4</accession>
<evidence type="ECO:0000256" key="1">
    <source>
        <dbReference type="SAM" id="Phobius"/>
    </source>
</evidence>
<dbReference type="KEGG" id="rfo:REIFOR_01844"/>